<dbReference type="GO" id="GO:0005634">
    <property type="term" value="C:nucleus"/>
    <property type="evidence" value="ECO:0007669"/>
    <property type="project" value="UniProtKB-SubCell"/>
</dbReference>
<evidence type="ECO:0000256" key="7">
    <source>
        <dbReference type="ARBA" id="ARBA00023242"/>
    </source>
</evidence>
<reference evidence="9 10" key="1">
    <citation type="submission" date="2014-05" db="EMBL/GenBank/DDBJ databases">
        <title>Draft genome sequence of a rare smut relative, Tilletiaria anomala UBC 951.</title>
        <authorList>
            <consortium name="DOE Joint Genome Institute"/>
            <person name="Toome M."/>
            <person name="Kuo A."/>
            <person name="Henrissat B."/>
            <person name="Lipzen A."/>
            <person name="Tritt A."/>
            <person name="Yoshinaga Y."/>
            <person name="Zane M."/>
            <person name="Barry K."/>
            <person name="Grigoriev I.V."/>
            <person name="Spatafora J.W."/>
            <person name="Aimea M.C."/>
        </authorList>
    </citation>
    <scope>NUCLEOTIDE SEQUENCE [LARGE SCALE GENOMIC DNA]</scope>
    <source>
        <strain evidence="9 10">UBC 951</strain>
    </source>
</reference>
<dbReference type="GeneID" id="25266417"/>
<evidence type="ECO:0000256" key="5">
    <source>
        <dbReference type="ARBA" id="ARBA00022771"/>
    </source>
</evidence>
<evidence type="ECO:0000256" key="1">
    <source>
        <dbReference type="ARBA" id="ARBA00004123"/>
    </source>
</evidence>
<dbReference type="GO" id="GO:0005737">
    <property type="term" value="C:cytoplasm"/>
    <property type="evidence" value="ECO:0007669"/>
    <property type="project" value="TreeGrafter"/>
</dbReference>
<dbReference type="RefSeq" id="XP_013244462.1">
    <property type="nucleotide sequence ID" value="XM_013389008.1"/>
</dbReference>
<name>A0A066WBN7_TILAU</name>
<comment type="caution">
    <text evidence="9">The sequence shown here is derived from an EMBL/GenBank/DDBJ whole genome shotgun (WGS) entry which is preliminary data.</text>
</comment>
<feature type="compositionally biased region" description="Low complexity" evidence="8">
    <location>
        <begin position="457"/>
        <end position="472"/>
    </location>
</feature>
<dbReference type="Proteomes" id="UP000027361">
    <property type="component" value="Unassembled WGS sequence"/>
</dbReference>
<evidence type="ECO:0000256" key="2">
    <source>
        <dbReference type="ARBA" id="ARBA00008423"/>
    </source>
</evidence>
<keyword evidence="6" id="KW-0862">Zinc</keyword>
<dbReference type="Pfam" id="PF14608">
    <property type="entry name" value="zf-CCCH_2"/>
    <property type="match status" value="5"/>
</dbReference>
<dbReference type="Gene3D" id="4.10.1000.40">
    <property type="match status" value="2"/>
</dbReference>
<dbReference type="HOGENOM" id="CLU_031482_1_0_1"/>
<feature type="region of interest" description="Disordered" evidence="8">
    <location>
        <begin position="85"/>
        <end position="196"/>
    </location>
</feature>
<proteinExistence type="inferred from homology"/>
<feature type="region of interest" description="Disordered" evidence="8">
    <location>
        <begin position="457"/>
        <end position="486"/>
    </location>
</feature>
<accession>A0A066WBN7</accession>
<dbReference type="GO" id="GO:0008270">
    <property type="term" value="F:zinc ion binding"/>
    <property type="evidence" value="ECO:0007669"/>
    <property type="project" value="UniProtKB-KW"/>
</dbReference>
<evidence type="ECO:0008006" key="11">
    <source>
        <dbReference type="Google" id="ProtNLM"/>
    </source>
</evidence>
<keyword evidence="3" id="KW-0479">Metal-binding</keyword>
<dbReference type="PANTHER" id="PTHR14738:SF29">
    <property type="entry name" value="ZINC FINGER CCCH DOMAIN-CONTAINING PROTEIN 14"/>
    <property type="match status" value="1"/>
</dbReference>
<dbReference type="AlphaFoldDB" id="A0A066WBN7"/>
<dbReference type="Gene3D" id="1.10.340.40">
    <property type="entry name" value="Nuclear abundant poly(A) RNA-bind protein 2, N-terminal domain"/>
    <property type="match status" value="1"/>
</dbReference>
<dbReference type="OMA" id="CPYAHQS"/>
<evidence type="ECO:0000256" key="3">
    <source>
        <dbReference type="ARBA" id="ARBA00022723"/>
    </source>
</evidence>
<organism evidence="9 10">
    <name type="scientific">Tilletiaria anomala (strain ATCC 24038 / CBS 436.72 / UBC 951)</name>
    <dbReference type="NCBI Taxonomy" id="1037660"/>
    <lineage>
        <taxon>Eukaryota</taxon>
        <taxon>Fungi</taxon>
        <taxon>Dikarya</taxon>
        <taxon>Basidiomycota</taxon>
        <taxon>Ustilaginomycotina</taxon>
        <taxon>Exobasidiomycetes</taxon>
        <taxon>Georgefischeriales</taxon>
        <taxon>Tilletiariaceae</taxon>
        <taxon>Tilletiaria</taxon>
    </lineage>
</organism>
<dbReference type="GO" id="GO:0043488">
    <property type="term" value="P:regulation of mRNA stability"/>
    <property type="evidence" value="ECO:0007669"/>
    <property type="project" value="InterPro"/>
</dbReference>
<dbReference type="GO" id="GO:0008143">
    <property type="term" value="F:poly(A) binding"/>
    <property type="evidence" value="ECO:0007669"/>
    <property type="project" value="InterPro"/>
</dbReference>
<evidence type="ECO:0000256" key="4">
    <source>
        <dbReference type="ARBA" id="ARBA00022737"/>
    </source>
</evidence>
<keyword evidence="7" id="KW-0539">Nucleus</keyword>
<evidence type="ECO:0000256" key="6">
    <source>
        <dbReference type="ARBA" id="ARBA00022833"/>
    </source>
</evidence>
<protein>
    <recommendedName>
        <fullName evidence="11">C3H1-type domain-containing protein</fullName>
    </recommendedName>
</protein>
<sequence length="666" mass="73064">MSFLPLELDVKAATTATLQASVQAKLGKLGYASADDAVMAEYIVVMLANRKGPEQVSDEMKDLIGEDYDPVFVNWLWDEAHHVLGGGEPQNIRSEPSCGRRRSRTRSPVPQRETYCRVDRGYEGRSGQPEEDIEIPRRSLSPANPSRRYDMRSDGRTAPPPQRELFSAAMSQVSRQLEDPRFGRGSGRQPREGGSDLLLRGVSTRQGLAMDDPAFSSVSLARSDFSHVQHTEPFQPHSDQHRWGAGEGRVQRSPPRELFGGPSGREPPLGPKSMRLGEAGPSLANQHLRQAAKESIFSRLRVPDPRAAEFVPSSNGHAGDSRPAPAQPSLLFRLDPRVPDNAQLPPVVAIPSSMAHNLDPSRFPRQPSDKGACRYLLKCTNPMCQYSHPTPCLANTPHEEEALMLSEQPCRYGSSCSNKECTRSHVSPAVSVISTKIITQPHLQEQQQQMMMMMLWQQAQHQQQEQHAQQQPPFGDDNAGRPPRCKYQQECTNPQCAYSHYDAEGKIAPSPALLRLSQGGSKPGGATVQAHGNENIDASSRSKTEMMDVTLDGKPSALDRPLGDKTGGRDGGARPCKFGYSCTRPDCMFLHPTGRRIDATSAVAEPGKPPCRFGAACFRADCHFSHPPGRMVQGQASQTVHVSDRLAKFNTQATVGEVERIIPATS</sequence>
<gene>
    <name evidence="9" type="ORF">K437DRAFT_273197</name>
</gene>
<dbReference type="InterPro" id="IPR040366">
    <property type="entry name" value="Nab2/ZC3H14"/>
</dbReference>
<keyword evidence="4" id="KW-0677">Repeat</keyword>
<keyword evidence="10" id="KW-1185">Reference proteome</keyword>
<feature type="compositionally biased region" description="Polar residues" evidence="8">
    <location>
        <begin position="530"/>
        <end position="539"/>
    </location>
</feature>
<dbReference type="InParanoid" id="A0A066WBN7"/>
<dbReference type="PANTHER" id="PTHR14738">
    <property type="entry name" value="ZINC FINGER CCCH DOMAIN-CONTAINING PROTEIN 14"/>
    <property type="match status" value="1"/>
</dbReference>
<evidence type="ECO:0000313" key="10">
    <source>
        <dbReference type="Proteomes" id="UP000027361"/>
    </source>
</evidence>
<feature type="region of interest" description="Disordered" evidence="8">
    <location>
        <begin position="231"/>
        <end position="279"/>
    </location>
</feature>
<dbReference type="OrthoDB" id="438553at2759"/>
<dbReference type="EMBL" id="JMSN01000020">
    <property type="protein sequence ID" value="KDN49948.1"/>
    <property type="molecule type" value="Genomic_DNA"/>
</dbReference>
<comment type="similarity">
    <text evidence="2">Belongs to the ZC3H14 family.</text>
</comment>
<dbReference type="STRING" id="1037660.A0A066WBN7"/>
<evidence type="ECO:0000313" key="9">
    <source>
        <dbReference type="EMBL" id="KDN49948.1"/>
    </source>
</evidence>
<keyword evidence="5" id="KW-0863">Zinc-finger</keyword>
<comment type="subcellular location">
    <subcellularLocation>
        <location evidence="1">Nucleus</location>
    </subcellularLocation>
</comment>
<feature type="region of interest" description="Disordered" evidence="8">
    <location>
        <begin position="514"/>
        <end position="543"/>
    </location>
</feature>
<feature type="compositionally biased region" description="Basic and acidic residues" evidence="8">
    <location>
        <begin position="114"/>
        <end position="123"/>
    </location>
</feature>
<dbReference type="InterPro" id="IPR043094">
    <property type="entry name" value="Nab2/ZC3H14_N_sf"/>
</dbReference>
<evidence type="ECO:0000256" key="8">
    <source>
        <dbReference type="SAM" id="MobiDB-lite"/>
    </source>
</evidence>